<reference evidence="3 4" key="1">
    <citation type="submission" date="2024-04" db="EMBL/GenBank/DDBJ databases">
        <authorList>
            <person name="Fracassetti M."/>
        </authorList>
    </citation>
    <scope>NUCLEOTIDE SEQUENCE [LARGE SCALE GENOMIC DNA]</scope>
</reference>
<dbReference type="AlphaFoldDB" id="A0AAV2E887"/>
<keyword evidence="4" id="KW-1185">Reference proteome</keyword>
<sequence>MSATAAIPGGKSFSPPSGYNLEFRSLADDAWYAARVILSGKKLAVKYDDLDFVLEPHRFSDLDELRDYESRFRSVSRRLQDSECKKLCKRKAVCVSHSFHENDNRFYDATVDDVIAREHSFSSGKEVCKCVFAVVWQKGPWNGYVWHKSIEDIRIVESGSELDPDVTRFFNMARKEIAASASASKAKNGVDNHQPANGTRSVEEDDWEDADFGRRNDRYALLVDYLEKDISSSALKQFIHQETSLGVEVHVSSRLFPETLNKAVIVVESEQQLDELYNFLDCPAQIVVTGTGRPLVVTEKRFEFDTLAMMLMEGLIDMGRGSYMQGGGIGVKHGLKVVRKGSVEFEEAKEMKDLFVEFSHHQRGLLKKQVEKEKEIMEAGNA</sequence>
<name>A0AAV2E887_9ROSI</name>
<evidence type="ECO:0000259" key="2">
    <source>
        <dbReference type="Pfam" id="PF16719"/>
    </source>
</evidence>
<evidence type="ECO:0000256" key="1">
    <source>
        <dbReference type="SAM" id="MobiDB-lite"/>
    </source>
</evidence>
<feature type="region of interest" description="Disordered" evidence="1">
    <location>
        <begin position="183"/>
        <end position="206"/>
    </location>
</feature>
<accession>A0AAV2E887</accession>
<feature type="domain" description="SAWADEE" evidence="2">
    <location>
        <begin position="19"/>
        <end position="153"/>
    </location>
</feature>
<gene>
    <name evidence="3" type="ORF">LTRI10_LOCUS23230</name>
</gene>
<proteinExistence type="predicted"/>
<dbReference type="InterPro" id="IPR032001">
    <property type="entry name" value="SAWADEE_dom"/>
</dbReference>
<dbReference type="Pfam" id="PF16719">
    <property type="entry name" value="SAWADEE"/>
    <property type="match status" value="1"/>
</dbReference>
<evidence type="ECO:0000313" key="4">
    <source>
        <dbReference type="Proteomes" id="UP001497516"/>
    </source>
</evidence>
<evidence type="ECO:0000313" key="3">
    <source>
        <dbReference type="EMBL" id="CAL1381877.1"/>
    </source>
</evidence>
<dbReference type="Proteomes" id="UP001497516">
    <property type="component" value="Chromosome 4"/>
</dbReference>
<dbReference type="PANTHER" id="PTHR36384">
    <property type="entry name" value="SAWADEE PROTEIN"/>
    <property type="match status" value="1"/>
</dbReference>
<organism evidence="3 4">
    <name type="scientific">Linum trigynum</name>
    <dbReference type="NCBI Taxonomy" id="586398"/>
    <lineage>
        <taxon>Eukaryota</taxon>
        <taxon>Viridiplantae</taxon>
        <taxon>Streptophyta</taxon>
        <taxon>Embryophyta</taxon>
        <taxon>Tracheophyta</taxon>
        <taxon>Spermatophyta</taxon>
        <taxon>Magnoliopsida</taxon>
        <taxon>eudicotyledons</taxon>
        <taxon>Gunneridae</taxon>
        <taxon>Pentapetalae</taxon>
        <taxon>rosids</taxon>
        <taxon>fabids</taxon>
        <taxon>Malpighiales</taxon>
        <taxon>Linaceae</taxon>
        <taxon>Linum</taxon>
    </lineage>
</organism>
<dbReference type="EMBL" id="OZ034817">
    <property type="protein sequence ID" value="CAL1381877.1"/>
    <property type="molecule type" value="Genomic_DNA"/>
</dbReference>
<protein>
    <recommendedName>
        <fullName evidence="2">SAWADEE domain-containing protein</fullName>
    </recommendedName>
</protein>
<dbReference type="GO" id="GO:0003682">
    <property type="term" value="F:chromatin binding"/>
    <property type="evidence" value="ECO:0007669"/>
    <property type="project" value="InterPro"/>
</dbReference>
<dbReference type="PANTHER" id="PTHR36384:SF1">
    <property type="entry name" value="SAWADEE PROTEIN"/>
    <property type="match status" value="1"/>
</dbReference>